<keyword evidence="3" id="KW-1185">Reference proteome</keyword>
<evidence type="ECO:0000313" key="3">
    <source>
        <dbReference type="Proteomes" id="UP000660708"/>
    </source>
</evidence>
<accession>A0A8I0MVN7</accession>
<feature type="domain" description="YchJ-like middle NTF2-like" evidence="1">
    <location>
        <begin position="1"/>
        <end position="92"/>
    </location>
</feature>
<sequence>MRSRYSAYCVKDADYIHNTYSSAKRPDNSVGDIAAFADYAKFIKLEVLEEIANEPSGVVEFKAYYIAENCLYTLHERSNFIVEQGAWKYVDGELYDTPVTKVGRNDLCPCGSNKKYKKCHAT</sequence>
<dbReference type="Pfam" id="PF17775">
    <property type="entry name" value="YchJ_M-like"/>
    <property type="match status" value="1"/>
</dbReference>
<dbReference type="PANTHER" id="PTHR33747">
    <property type="entry name" value="UPF0225 PROTEIN SCO1677"/>
    <property type="match status" value="1"/>
</dbReference>
<evidence type="ECO:0000259" key="1">
    <source>
        <dbReference type="Pfam" id="PF17775"/>
    </source>
</evidence>
<reference evidence="2 3" key="1">
    <citation type="submission" date="2015-06" db="EMBL/GenBank/DDBJ databases">
        <title>Genome sequence of Pseudoalteromonas peptidolytica.</title>
        <authorList>
            <person name="Xie B.-B."/>
            <person name="Rong J.-C."/>
            <person name="Qin Q.-L."/>
            <person name="Zhang Y.-Z."/>
        </authorList>
    </citation>
    <scope>NUCLEOTIDE SEQUENCE [LARGE SCALE GENOMIC DNA]</scope>
    <source>
        <strain evidence="2 3">F12-50-A1</strain>
    </source>
</reference>
<dbReference type="InterPro" id="IPR032710">
    <property type="entry name" value="NTF2-like_dom_sf"/>
</dbReference>
<organism evidence="2 3">
    <name type="scientific">Pseudoalteromonas peptidolytica F12-50-A1</name>
    <dbReference type="NCBI Taxonomy" id="1315280"/>
    <lineage>
        <taxon>Bacteria</taxon>
        <taxon>Pseudomonadati</taxon>
        <taxon>Pseudomonadota</taxon>
        <taxon>Gammaproteobacteria</taxon>
        <taxon>Alteromonadales</taxon>
        <taxon>Pseudoalteromonadaceae</taxon>
        <taxon>Pseudoalteromonas</taxon>
    </lineage>
</organism>
<evidence type="ECO:0000313" key="2">
    <source>
        <dbReference type="EMBL" id="MBE0346656.1"/>
    </source>
</evidence>
<dbReference type="Gene3D" id="3.10.450.50">
    <property type="match status" value="1"/>
</dbReference>
<gene>
    <name evidence="2" type="ORF">PPEP_a2743</name>
</gene>
<dbReference type="SUPFAM" id="SSF54427">
    <property type="entry name" value="NTF2-like"/>
    <property type="match status" value="1"/>
</dbReference>
<dbReference type="AlphaFoldDB" id="A0A8I0MVN7"/>
<dbReference type="PANTHER" id="PTHR33747:SF1">
    <property type="entry name" value="ADENYLATE CYCLASE-ASSOCIATED CAP C-TERMINAL DOMAIN-CONTAINING PROTEIN"/>
    <property type="match status" value="1"/>
</dbReference>
<dbReference type="Proteomes" id="UP000660708">
    <property type="component" value="Unassembled WGS sequence"/>
</dbReference>
<dbReference type="Pfam" id="PF02810">
    <property type="entry name" value="SEC-C"/>
    <property type="match status" value="1"/>
</dbReference>
<proteinExistence type="predicted"/>
<protein>
    <submittedName>
        <fullName evidence="2">SEC-C motif domain protein</fullName>
    </submittedName>
</protein>
<comment type="caution">
    <text evidence="2">The sequence shown here is derived from an EMBL/GenBank/DDBJ whole genome shotgun (WGS) entry which is preliminary data.</text>
</comment>
<name>A0A8I0MVN7_9GAMM</name>
<dbReference type="SUPFAM" id="SSF103642">
    <property type="entry name" value="Sec-C motif"/>
    <property type="match status" value="1"/>
</dbReference>
<dbReference type="InterPro" id="IPR004027">
    <property type="entry name" value="SEC_C_motif"/>
</dbReference>
<dbReference type="InterPro" id="IPR048469">
    <property type="entry name" value="YchJ-like_M"/>
</dbReference>
<dbReference type="EMBL" id="AQHF01000024">
    <property type="protein sequence ID" value="MBE0346656.1"/>
    <property type="molecule type" value="Genomic_DNA"/>
</dbReference>